<name>A0AAV4NM51_CAEEX</name>
<organism evidence="2 3">
    <name type="scientific">Caerostris extrusa</name>
    <name type="common">Bark spider</name>
    <name type="synonym">Caerostris bankana</name>
    <dbReference type="NCBI Taxonomy" id="172846"/>
    <lineage>
        <taxon>Eukaryota</taxon>
        <taxon>Metazoa</taxon>
        <taxon>Ecdysozoa</taxon>
        <taxon>Arthropoda</taxon>
        <taxon>Chelicerata</taxon>
        <taxon>Arachnida</taxon>
        <taxon>Araneae</taxon>
        <taxon>Araneomorphae</taxon>
        <taxon>Entelegynae</taxon>
        <taxon>Araneoidea</taxon>
        <taxon>Araneidae</taxon>
        <taxon>Caerostris</taxon>
    </lineage>
</organism>
<gene>
    <name evidence="2" type="ORF">CEXT_64841</name>
</gene>
<dbReference type="AlphaFoldDB" id="A0AAV4NM51"/>
<dbReference type="Proteomes" id="UP001054945">
    <property type="component" value="Unassembled WGS sequence"/>
</dbReference>
<evidence type="ECO:0000256" key="1">
    <source>
        <dbReference type="SAM" id="MobiDB-lite"/>
    </source>
</evidence>
<accession>A0AAV4NM51</accession>
<feature type="region of interest" description="Disordered" evidence="1">
    <location>
        <begin position="1"/>
        <end position="36"/>
    </location>
</feature>
<comment type="caution">
    <text evidence="2">The sequence shown here is derived from an EMBL/GenBank/DDBJ whole genome shotgun (WGS) entry which is preliminary data.</text>
</comment>
<reference evidence="2 3" key="1">
    <citation type="submission" date="2021-06" db="EMBL/GenBank/DDBJ databases">
        <title>Caerostris extrusa draft genome.</title>
        <authorList>
            <person name="Kono N."/>
            <person name="Arakawa K."/>
        </authorList>
    </citation>
    <scope>NUCLEOTIDE SEQUENCE [LARGE SCALE GENOMIC DNA]</scope>
</reference>
<dbReference type="EMBL" id="BPLR01021057">
    <property type="protein sequence ID" value="GIX85380.1"/>
    <property type="molecule type" value="Genomic_DNA"/>
</dbReference>
<feature type="compositionally biased region" description="Polar residues" evidence="1">
    <location>
        <begin position="18"/>
        <end position="36"/>
    </location>
</feature>
<protein>
    <submittedName>
        <fullName evidence="2">Uncharacterized protein</fullName>
    </submittedName>
</protein>
<sequence length="87" mass="9651">LEKPSVQVEDDLEEMRNEGTSSRARTSNDSVSDNAEQESSTSFLLIAIVMQLSQQLTGINGTSLHLIVRNMKPAVTFDKRKHPYATS</sequence>
<proteinExistence type="predicted"/>
<feature type="non-terminal residue" evidence="2">
    <location>
        <position position="1"/>
    </location>
</feature>
<evidence type="ECO:0000313" key="3">
    <source>
        <dbReference type="Proteomes" id="UP001054945"/>
    </source>
</evidence>
<keyword evidence="3" id="KW-1185">Reference proteome</keyword>
<evidence type="ECO:0000313" key="2">
    <source>
        <dbReference type="EMBL" id="GIX85380.1"/>
    </source>
</evidence>